<accession>A0A168KZI0</accession>
<dbReference type="RefSeq" id="WP_068652110.1">
    <property type="nucleotide sequence ID" value="NZ_CP043611.1"/>
</dbReference>
<evidence type="ECO:0000313" key="2">
    <source>
        <dbReference type="EMBL" id="OAB42681.1"/>
    </source>
</evidence>
<feature type="transmembrane region" description="Helical" evidence="1">
    <location>
        <begin position="16"/>
        <end position="35"/>
    </location>
</feature>
<evidence type="ECO:0000256" key="1">
    <source>
        <dbReference type="SAM" id="Phobius"/>
    </source>
</evidence>
<keyword evidence="3" id="KW-1185">Reference proteome</keyword>
<dbReference type="OrthoDB" id="2666190at2"/>
<name>A0A168KZI0_9BACL</name>
<reference evidence="2 3" key="1">
    <citation type="submission" date="2016-03" db="EMBL/GenBank/DDBJ databases">
        <title>Draft genome sequence of Paenibacillus antarcticus CECT 5836.</title>
        <authorList>
            <person name="Shin S.-K."/>
            <person name="Yi H."/>
        </authorList>
    </citation>
    <scope>NUCLEOTIDE SEQUENCE [LARGE SCALE GENOMIC DNA]</scope>
    <source>
        <strain evidence="2 3">CECT 5836</strain>
    </source>
</reference>
<keyword evidence="1" id="KW-0472">Membrane</keyword>
<proteinExistence type="predicted"/>
<sequence>MELSQFKYTVRNPSGIKIIISMATLCALFLVNGSLNEKDSTILWFAAIVLFCFSTVVMLWSIYRTFKKPIELYLHHDTILLNGRIIKAEQIKVIMSMGDFKKPVIGIKPHGAQIVPISMCFRFVKNGEKGAADLANWAERNKVKLDNTFFIRWI</sequence>
<dbReference type="EMBL" id="LVJI01000034">
    <property type="protein sequence ID" value="OAB42681.1"/>
    <property type="molecule type" value="Genomic_DNA"/>
</dbReference>
<protein>
    <submittedName>
        <fullName evidence="2">Uncharacterized protein</fullName>
    </submittedName>
</protein>
<dbReference type="Proteomes" id="UP000077355">
    <property type="component" value="Unassembled WGS sequence"/>
</dbReference>
<keyword evidence="1" id="KW-1133">Transmembrane helix</keyword>
<gene>
    <name evidence="2" type="ORF">PBAT_19700</name>
</gene>
<comment type="caution">
    <text evidence="2">The sequence shown here is derived from an EMBL/GenBank/DDBJ whole genome shotgun (WGS) entry which is preliminary data.</text>
</comment>
<feature type="transmembrane region" description="Helical" evidence="1">
    <location>
        <begin position="41"/>
        <end position="63"/>
    </location>
</feature>
<keyword evidence="1" id="KW-0812">Transmembrane</keyword>
<evidence type="ECO:0000313" key="3">
    <source>
        <dbReference type="Proteomes" id="UP000077355"/>
    </source>
</evidence>
<dbReference type="AlphaFoldDB" id="A0A168KZI0"/>
<organism evidence="2 3">
    <name type="scientific">Paenibacillus antarcticus</name>
    <dbReference type="NCBI Taxonomy" id="253703"/>
    <lineage>
        <taxon>Bacteria</taxon>
        <taxon>Bacillati</taxon>
        <taxon>Bacillota</taxon>
        <taxon>Bacilli</taxon>
        <taxon>Bacillales</taxon>
        <taxon>Paenibacillaceae</taxon>
        <taxon>Paenibacillus</taxon>
    </lineage>
</organism>